<keyword evidence="7" id="KW-0663">Pyridoxal phosphate</keyword>
<dbReference type="PROSITE" id="PS00012">
    <property type="entry name" value="PHOSPHOPANTETHEINE"/>
    <property type="match status" value="1"/>
</dbReference>
<dbReference type="GO" id="GO:0030170">
    <property type="term" value="F:pyridoxal phosphate binding"/>
    <property type="evidence" value="ECO:0007669"/>
    <property type="project" value="InterPro"/>
</dbReference>
<dbReference type="GO" id="GO:0008483">
    <property type="term" value="F:transaminase activity"/>
    <property type="evidence" value="ECO:0007669"/>
    <property type="project" value="InterPro"/>
</dbReference>
<dbReference type="InterPro" id="IPR015422">
    <property type="entry name" value="PyrdxlP-dep_Trfase_small"/>
</dbReference>
<dbReference type="eggNOG" id="COG4992">
    <property type="taxonomic scope" value="Bacteria"/>
</dbReference>
<feature type="region of interest" description="Disordered" evidence="9">
    <location>
        <begin position="1707"/>
        <end position="1746"/>
    </location>
</feature>
<dbReference type="InterPro" id="IPR000960">
    <property type="entry name" value="Flavin_mOase"/>
</dbReference>
<dbReference type="GO" id="GO:0031177">
    <property type="term" value="F:phosphopantetheine binding"/>
    <property type="evidence" value="ECO:0007669"/>
    <property type="project" value="InterPro"/>
</dbReference>
<name>F5RC11_METUF</name>
<dbReference type="InterPro" id="IPR005814">
    <property type="entry name" value="Aminotrans_3"/>
</dbReference>
<evidence type="ECO:0000256" key="5">
    <source>
        <dbReference type="ARBA" id="ARBA00022827"/>
    </source>
</evidence>
<dbReference type="InterPro" id="IPR015424">
    <property type="entry name" value="PyrdxlP-dep_Trfase"/>
</dbReference>
<dbReference type="Pfam" id="PF00743">
    <property type="entry name" value="FMO-like"/>
    <property type="match status" value="1"/>
</dbReference>
<accession>F5RC11</accession>
<feature type="domain" description="Carrier" evidence="10">
    <location>
        <begin position="51"/>
        <end position="128"/>
    </location>
</feature>
<evidence type="ECO:0000256" key="4">
    <source>
        <dbReference type="ARBA" id="ARBA00022630"/>
    </source>
</evidence>
<dbReference type="InterPro" id="IPR015421">
    <property type="entry name" value="PyrdxlP-dep_Trfase_major"/>
</dbReference>
<dbReference type="SUPFAM" id="SSF53383">
    <property type="entry name" value="PLP-dependent transferases"/>
    <property type="match status" value="2"/>
</dbReference>
<dbReference type="InterPro" id="IPR020946">
    <property type="entry name" value="Flavin_mOase-like"/>
</dbReference>
<dbReference type="eggNOG" id="COG0236">
    <property type="taxonomic scope" value="Bacteria"/>
</dbReference>
<evidence type="ECO:0000256" key="7">
    <source>
        <dbReference type="ARBA" id="ARBA00022898"/>
    </source>
</evidence>
<keyword evidence="6" id="KW-0521">NADP</keyword>
<dbReference type="Gene3D" id="3.40.640.10">
    <property type="entry name" value="Type I PLP-dependent aspartate aminotransferase-like (Major domain)"/>
    <property type="match status" value="1"/>
</dbReference>
<dbReference type="Pfam" id="PF00550">
    <property type="entry name" value="PP-binding"/>
    <property type="match status" value="1"/>
</dbReference>
<comment type="caution">
    <text evidence="11">The sequence shown here is derived from an EMBL/GenBank/DDBJ whole genome shotgun (WGS) entry which is preliminary data.</text>
</comment>
<keyword evidence="4" id="KW-0285">Flavoprotein</keyword>
<dbReference type="Gene3D" id="3.40.50.1820">
    <property type="entry name" value="alpha/beta hydrolase"/>
    <property type="match status" value="1"/>
</dbReference>
<evidence type="ECO:0000313" key="12">
    <source>
        <dbReference type="Proteomes" id="UP000005019"/>
    </source>
</evidence>
<dbReference type="eggNOG" id="COG0596">
    <property type="taxonomic scope" value="Bacteria"/>
</dbReference>
<dbReference type="Pfam" id="PF00202">
    <property type="entry name" value="Aminotran_3"/>
    <property type="match status" value="1"/>
</dbReference>
<dbReference type="GO" id="GO:0050660">
    <property type="term" value="F:flavin adenine dinucleotide binding"/>
    <property type="evidence" value="ECO:0007669"/>
    <property type="project" value="InterPro"/>
</dbReference>
<dbReference type="GO" id="GO:0004499">
    <property type="term" value="F:N,N-dimethylaniline monooxygenase activity"/>
    <property type="evidence" value="ECO:0007669"/>
    <property type="project" value="InterPro"/>
</dbReference>
<organism evidence="11 12">
    <name type="scientific">Methyloversatilis universalis (strain ATCC BAA-1314 / DSM 25237 / JCM 13912 / CCUG 52030 / FAM5)</name>
    <dbReference type="NCBI Taxonomy" id="1000565"/>
    <lineage>
        <taxon>Bacteria</taxon>
        <taxon>Pseudomonadati</taxon>
        <taxon>Pseudomonadota</taxon>
        <taxon>Betaproteobacteria</taxon>
        <taxon>Nitrosomonadales</taxon>
        <taxon>Sterolibacteriaceae</taxon>
        <taxon>Methyloversatilis</taxon>
    </lineage>
</organism>
<comment type="similarity">
    <text evidence="1">Belongs to the FMO family.</text>
</comment>
<proteinExistence type="inferred from homology"/>
<dbReference type="PROSITE" id="PS50075">
    <property type="entry name" value="CARRIER"/>
    <property type="match status" value="1"/>
</dbReference>
<sequence length="1746" mass="190523">MDMSIADELSPEEALALIEGLEIDAAPVSPAVRPVVAPVARDPAAPAARPALEVALEQDLGALVMAVLKLEAADFSPTRSLMDYGMDSISSTEIGNRFTARFGIVIPPTVFFEFQDLRGLTRYLLKNHSADVKRVLGELEGSVAVAPEVAAPRAPEPVVPATARVATPIPVPRPVPSATTPAAPAVTVAADSPLSIEALWAEQGGAAAPGAIAAPAPSAATLRAPAARAQDTATPEGGVRQPSREHLDAQQVVVDQARSVSVQGRSGRIIEAAVYGQGRPVLLLGGLVMHTSVMWRLQLRELGERYRLIAYHMPGCGRTDFYSPLTLSSMASDVAELLDGLGITDALPVIGYSFGGVLAQRFCLDHPQRVSALVATVTSPFAQGANDFATLMRELQTSDRFMELNRGWNIPSLPAYQAVVGAFDHREALSALRCPALVISGRDDRYMQPAYGRALADALHGARYVCFPGAGHLLGFTHFEAYNRLLLRFLDEVAPACSEAAGLPTLSPASAFIRPDADTLQVLEDYVRRGDQGHCAILSPQSAQVALLLNRIQSQNKTGDEDYRCLFLTSQHEALDAALRLARHRARNRDADSSGELLLVDAGEGWRRYFDPLDAGPDDALVPGVTFVSTALEALERLEGGASPVAVVLVCDAFTPVDDADRLIAACARHERVSVLVDNNDADTGAAGWIAPACRERADMIVLGESMAGSQVPVAACMVRAPVHQTWSMTPSESYVRNVMTSFGFPLAVAREALLARFADLIDGDTHRLMRRIDADVDACFDAHLRWGNSGYARVARLHGFDARFEAARGMKSLLRDREGTARTVLDCFVNVGTSPRGLNPLDVITGVARVHDANTDYWSELAALLSERTGLPHAFPASSNVTAVESALTLAALAAPAKRRMLFFSGGLGFSMLSAVASHDAVFDIFRKPFEPLYRHSVFIDAHAPDAAQKLEAELLSGDIGLVWFETIQVDANATRPLPPQLVELIVRHREAGGYLVGVDETQTNLMTGRLLHSAPQVPSPDLVALGTALCDSLVPTGVVLCSDALRQRAQQRSPARLQELAGRQCCPLSAHISLHALRKVFEQGLDERARTTGASFRAKLTALQRDVPMITAVRGEGLLLTVDLDLAGADPFLQRSFGYLLWGAMLRDPVQGVAVAVCPIHNNSLRFLPPLNIADDEVDLIVDSLRRHLSGGIAPVVLDCAAHSARIGETRTAEFLKSLVPTENKEVRRMSAPRSLSAPPVARDFTRAFVDRIPGGARMLERLRGKGRSPRQLPRVCVVGAGVGGISIGKALTEYGIPFDCFDGRDRIGGIWAFDPERKFTSVWQAMNQNTPRGLYQYTDFPMPDDYPDFPSHQQVHAYLESYVDHFGFRDRIQLNTQVKRAERIGDRGWRVTLDSGEVRHYDALIVANGHHNEPNFPDYYYRDVFDGEAIHSQHYRYREDYRDKDVLVVGVGNSGSQVAVDISHAAKSTCISLRRGVYVLPHYLLGLRMDRAMAFLNDWWFKKILPYPLFNLVHTGLYKALIQRHSSMGMPKPDHLMMSSLPTLSENFANRIGDGKLKIVPEVKYIKGRKVFFADGSVREFDAIVYSTGFKTTFPFLDKQFLNADDNRVPMFKRIFVPGVDNLAFIGLFQAVTWGFLDMMEAQAKVVAEHYAGFYRLPEVAAQQRDIEREQKIIRREYLATLRNNYEMHGPTYMHELAKEHARGRTRARKAGLPMPCPASGVPVTEEGAPQAAPAPALAGAGV</sequence>
<dbReference type="Gene3D" id="1.10.1200.10">
    <property type="entry name" value="ACP-like"/>
    <property type="match status" value="1"/>
</dbReference>
<dbReference type="PANTHER" id="PTHR23023">
    <property type="entry name" value="DIMETHYLANILINE MONOOXYGENASE"/>
    <property type="match status" value="1"/>
</dbReference>
<protein>
    <recommendedName>
        <fullName evidence="10">Carrier domain-containing protein</fullName>
    </recommendedName>
</protein>
<dbReference type="SUPFAM" id="SSF51905">
    <property type="entry name" value="FAD/NAD(P)-binding domain"/>
    <property type="match status" value="3"/>
</dbReference>
<dbReference type="InterPro" id="IPR006162">
    <property type="entry name" value="Ppantetheine_attach_site"/>
</dbReference>
<evidence type="ECO:0000313" key="11">
    <source>
        <dbReference type="EMBL" id="EGK71874.1"/>
    </source>
</evidence>
<dbReference type="Gene3D" id="3.50.50.60">
    <property type="entry name" value="FAD/NAD(P)-binding domain"/>
    <property type="match status" value="1"/>
</dbReference>
<feature type="compositionally biased region" description="Low complexity" evidence="9">
    <location>
        <begin position="1731"/>
        <end position="1746"/>
    </location>
</feature>
<keyword evidence="8" id="KW-0560">Oxidoreductase</keyword>
<keyword evidence="5" id="KW-0274">FAD</keyword>
<evidence type="ECO:0000256" key="2">
    <source>
        <dbReference type="ARBA" id="ARBA00022450"/>
    </source>
</evidence>
<dbReference type="eggNOG" id="COG2072">
    <property type="taxonomic scope" value="Bacteria"/>
</dbReference>
<dbReference type="SUPFAM" id="SSF47336">
    <property type="entry name" value="ACP-like"/>
    <property type="match status" value="1"/>
</dbReference>
<dbReference type="InterPro" id="IPR050346">
    <property type="entry name" value="FMO-like"/>
</dbReference>
<evidence type="ECO:0000256" key="9">
    <source>
        <dbReference type="SAM" id="MobiDB-lite"/>
    </source>
</evidence>
<dbReference type="PRINTS" id="PR00111">
    <property type="entry name" value="ABHYDROLASE"/>
</dbReference>
<dbReference type="Pfam" id="PF00561">
    <property type="entry name" value="Abhydrolase_1"/>
    <property type="match status" value="1"/>
</dbReference>
<dbReference type="EMBL" id="AFHG01000044">
    <property type="protein sequence ID" value="EGK71874.1"/>
    <property type="molecule type" value="Genomic_DNA"/>
</dbReference>
<dbReference type="InterPro" id="IPR020806">
    <property type="entry name" value="PKS_PP-bd"/>
</dbReference>
<keyword evidence="3" id="KW-0597">Phosphoprotein</keyword>
<dbReference type="Proteomes" id="UP000005019">
    <property type="component" value="Unassembled WGS sequence"/>
</dbReference>
<dbReference type="InterPro" id="IPR036188">
    <property type="entry name" value="FAD/NAD-bd_sf"/>
</dbReference>
<dbReference type="InterPro" id="IPR000073">
    <property type="entry name" value="AB_hydrolase_1"/>
</dbReference>
<gene>
    <name evidence="11" type="ORF">METUNv1_01651</name>
</gene>
<keyword evidence="12" id="KW-1185">Reference proteome</keyword>
<dbReference type="InterPro" id="IPR036736">
    <property type="entry name" value="ACP-like_sf"/>
</dbReference>
<dbReference type="InterPro" id="IPR029058">
    <property type="entry name" value="AB_hydrolase_fold"/>
</dbReference>
<dbReference type="GO" id="GO:0050661">
    <property type="term" value="F:NADP binding"/>
    <property type="evidence" value="ECO:0007669"/>
    <property type="project" value="InterPro"/>
</dbReference>
<keyword evidence="2" id="KW-0596">Phosphopantetheine</keyword>
<evidence type="ECO:0000256" key="3">
    <source>
        <dbReference type="ARBA" id="ARBA00022553"/>
    </source>
</evidence>
<reference evidence="11 12" key="1">
    <citation type="journal article" date="2011" name="J. Bacteriol.">
        <title>Genome sequence of Methyloversatilis universalis FAM5T, a methylotrophic representative of the order Rhodocyclales.</title>
        <authorList>
            <person name="Kittichotirat W."/>
            <person name="Good N.M."/>
            <person name="Hall R."/>
            <person name="Bringel F."/>
            <person name="Lajus A."/>
            <person name="Medigue C."/>
            <person name="Smalley N.E."/>
            <person name="Beck D."/>
            <person name="Bumgarner R."/>
            <person name="Vuilleumier S."/>
            <person name="Kalyuzhnaya M.G."/>
        </authorList>
    </citation>
    <scope>NUCLEOTIDE SEQUENCE [LARGE SCALE GENOMIC DNA]</scope>
    <source>
        <strain evidence="12">ATCC BAA-1314 / JCM 13912 / FAM5</strain>
    </source>
</reference>
<dbReference type="SUPFAM" id="SSF53474">
    <property type="entry name" value="alpha/beta-Hydrolases"/>
    <property type="match status" value="1"/>
</dbReference>
<dbReference type="InterPro" id="IPR009081">
    <property type="entry name" value="PP-bd_ACP"/>
</dbReference>
<dbReference type="OrthoDB" id="9816564at2"/>
<evidence type="ECO:0000256" key="8">
    <source>
        <dbReference type="ARBA" id="ARBA00023002"/>
    </source>
</evidence>
<dbReference type="PRINTS" id="PR00370">
    <property type="entry name" value="FMOXYGENASE"/>
</dbReference>
<dbReference type="Gene3D" id="3.90.1150.10">
    <property type="entry name" value="Aspartate Aminotransferase, domain 1"/>
    <property type="match status" value="1"/>
</dbReference>
<evidence type="ECO:0000256" key="6">
    <source>
        <dbReference type="ARBA" id="ARBA00022857"/>
    </source>
</evidence>
<evidence type="ECO:0000259" key="10">
    <source>
        <dbReference type="PROSITE" id="PS50075"/>
    </source>
</evidence>
<dbReference type="RefSeq" id="WP_008060644.1">
    <property type="nucleotide sequence ID" value="NZ_AFHG01000044.1"/>
</dbReference>
<evidence type="ECO:0000256" key="1">
    <source>
        <dbReference type="ARBA" id="ARBA00009183"/>
    </source>
</evidence>
<dbReference type="SMART" id="SM00823">
    <property type="entry name" value="PKS_PP"/>
    <property type="match status" value="1"/>
</dbReference>
<dbReference type="STRING" id="1000565.METUNv1_01651"/>